<dbReference type="SUPFAM" id="SSF53649">
    <property type="entry name" value="Alkaline phosphatase-like"/>
    <property type="match status" value="1"/>
</dbReference>
<dbReference type="GO" id="GO:0043202">
    <property type="term" value="C:lysosomal lumen"/>
    <property type="evidence" value="ECO:0007669"/>
    <property type="project" value="Ensembl"/>
</dbReference>
<dbReference type="FunFam" id="3.40.720.10:FF:000026">
    <property type="entry name" value="N-sulphoglucosamine sulphohydrolase"/>
    <property type="match status" value="1"/>
</dbReference>
<dbReference type="GeneTree" id="ENSGT00390000013080"/>
<evidence type="ECO:0000256" key="2">
    <source>
        <dbReference type="ARBA" id="ARBA00008779"/>
    </source>
</evidence>
<dbReference type="InterPro" id="IPR024607">
    <property type="entry name" value="Sulfatase_CS"/>
</dbReference>
<evidence type="ECO:0000256" key="5">
    <source>
        <dbReference type="ARBA" id="ARBA00023180"/>
    </source>
</evidence>
<dbReference type="GO" id="GO:0006027">
    <property type="term" value="P:glycosaminoglycan catabolic process"/>
    <property type="evidence" value="ECO:0007669"/>
    <property type="project" value="Ensembl"/>
</dbReference>
<keyword evidence="5" id="KW-0325">Glycoprotein</keyword>
<dbReference type="InterPro" id="IPR017850">
    <property type="entry name" value="Alkaline_phosphatase_core_sf"/>
</dbReference>
<dbReference type="CDD" id="cd16027">
    <property type="entry name" value="SGSH"/>
    <property type="match status" value="1"/>
</dbReference>
<reference evidence="9 10" key="1">
    <citation type="submission" date="2018-11" db="EMBL/GenBank/DDBJ databases">
        <title>Haplotype-resolved cattle genomes.</title>
        <authorList>
            <person name="Low W.Y."/>
            <person name="Tearle R."/>
            <person name="Bickhart D.M."/>
            <person name="Rosen B.D."/>
            <person name="Koren S."/>
            <person name="Rhie A."/>
            <person name="Hiendleder S."/>
            <person name="Phillippy A.M."/>
            <person name="Smith T.P.L."/>
            <person name="Williams J.L."/>
        </authorList>
    </citation>
    <scope>NUCLEOTIDE SEQUENCE [LARGE SCALE GENOMIC DNA]</scope>
</reference>
<evidence type="ECO:0000256" key="4">
    <source>
        <dbReference type="ARBA" id="ARBA00022801"/>
    </source>
</evidence>
<proteinExistence type="inferred from homology"/>
<dbReference type="GO" id="GO:0016250">
    <property type="term" value="F:N-sulfoglucosamine sulfohydrolase activity"/>
    <property type="evidence" value="ECO:0007669"/>
    <property type="project" value="Ensembl"/>
</dbReference>
<evidence type="ECO:0000313" key="10">
    <source>
        <dbReference type="Proteomes" id="UP000429181"/>
    </source>
</evidence>
<keyword evidence="4" id="KW-0378">Hydrolase</keyword>
<dbReference type="Ensembl" id="ENSBIXT00005010506.1">
    <property type="protein sequence ID" value="ENSBIXP00005029549.1"/>
    <property type="gene ID" value="ENSBIXG00005009504.1"/>
</dbReference>
<feature type="region of interest" description="Disordered" evidence="6">
    <location>
        <begin position="81"/>
        <end position="103"/>
    </location>
</feature>
<comment type="cofactor">
    <cofactor evidence="1">
        <name>Ca(2+)</name>
        <dbReference type="ChEBI" id="CHEBI:29108"/>
    </cofactor>
</comment>
<evidence type="ECO:0000256" key="3">
    <source>
        <dbReference type="ARBA" id="ARBA00022729"/>
    </source>
</evidence>
<feature type="compositionally biased region" description="Basic and acidic residues" evidence="6">
    <location>
        <begin position="85"/>
        <end position="96"/>
    </location>
</feature>
<feature type="compositionally biased region" description="Pro residues" evidence="6">
    <location>
        <begin position="16"/>
        <end position="26"/>
    </location>
</feature>
<feature type="region of interest" description="Disordered" evidence="6">
    <location>
        <begin position="1"/>
        <end position="63"/>
    </location>
</feature>
<evidence type="ECO:0000259" key="7">
    <source>
        <dbReference type="Pfam" id="PF00884"/>
    </source>
</evidence>
<dbReference type="GO" id="GO:0008340">
    <property type="term" value="P:determination of adult lifespan"/>
    <property type="evidence" value="ECO:0007669"/>
    <property type="project" value="Ensembl"/>
</dbReference>
<comment type="similarity">
    <text evidence="2">Belongs to the sulfatase family.</text>
</comment>
<dbReference type="Pfam" id="PF16347">
    <property type="entry name" value="SGSH_C"/>
    <property type="match status" value="1"/>
</dbReference>
<name>A0A4W2HIA8_BOBOX</name>
<accession>A0A4W2HIA8</accession>
<dbReference type="PANTHER" id="PTHR43108:SF6">
    <property type="entry name" value="N-SULPHOGLUCOSAMINE SULPHOHYDROLASE"/>
    <property type="match status" value="1"/>
</dbReference>
<dbReference type="InterPro" id="IPR000917">
    <property type="entry name" value="Sulfatase_N"/>
</dbReference>
<dbReference type="PROSITE" id="PS00523">
    <property type="entry name" value="SULFATASE_1"/>
    <property type="match status" value="1"/>
</dbReference>
<sequence length="638" mass="71289">MKWVGMKWVGEGSPREAPPLSDPTLPPDSAAHHRSRPVPGWLAQPGPGPRTRRRPPLTHRTPQLRVSGCLRSSGFPVVSAAGLQKPEREGERERGRVLGGPGVHVTEGGAGRLWCSHDRGAGSRGGGRTGAATMRSSGQGCWVLLISVGLCCVHRARPRNVLLILADDGGFESGAYNNSAISTPHLDALARRSLVFRNAFTSVSSCSPSRASLLTGLPQHQNGMYGLHQDVHHFNSFDRVQSLPLLLGRAGIHTGIIGKKHVGPEMVYPFDFAYTEENGSVLQVGRNITRIKLLVRKFLQTRGDRPFFLYVAFHDPHRCGHSQPQYGAFCEKFGNGESGMGRIPDWTPQTYNPKDVQVPYFVPDTPAARADLAAQYTTIGRMDQGIGLVLQELRGAGVLNDTLVIFTSDNGIPFPSGRTNLYWPGTAEPMLVSSPEHPKRWGQVSEAYVSLLDLTPTILDWFSIPYPSYAIFGTKTVQLTGRSLLPVLEAEPLWTTVFGSQSYHEVTMSYPMRSVHHQNFHLVHNLHFKMPFPIDQDFYISPTFQDLLNRTTAGQPTGWYKDLHQYYYRERWELYDRNQDPHETHNLAADPRYTQVLELLQTQLVKWQWETHDPWVCAPDGVLEEKLAPQCRPLHNEL</sequence>
<dbReference type="Proteomes" id="UP000429181">
    <property type="component" value="Chromosome 19"/>
</dbReference>
<protein>
    <submittedName>
        <fullName evidence="9">N-sulfoglucosamine sulfohydrolase</fullName>
    </submittedName>
</protein>
<gene>
    <name evidence="9" type="primary">SGSH</name>
</gene>
<evidence type="ECO:0000313" key="9">
    <source>
        <dbReference type="Ensembl" id="ENSBIXP00005029549.1"/>
    </source>
</evidence>
<dbReference type="Gene3D" id="3.40.720.10">
    <property type="entry name" value="Alkaline Phosphatase, subunit A"/>
    <property type="match status" value="1"/>
</dbReference>
<dbReference type="PANTHER" id="PTHR43108">
    <property type="entry name" value="N-ACETYLGLUCOSAMINE-6-SULFATASE FAMILY MEMBER"/>
    <property type="match status" value="1"/>
</dbReference>
<evidence type="ECO:0000256" key="6">
    <source>
        <dbReference type="SAM" id="MobiDB-lite"/>
    </source>
</evidence>
<dbReference type="InterPro" id="IPR032506">
    <property type="entry name" value="SGSH_C"/>
</dbReference>
<feature type="domain" description="N-sulphoglucosamine sulphohydrolase C-terminal" evidence="8">
    <location>
        <begin position="555"/>
        <end position="607"/>
    </location>
</feature>
<dbReference type="GO" id="GO:0061744">
    <property type="term" value="P:motor behavior"/>
    <property type="evidence" value="ECO:0007669"/>
    <property type="project" value="Ensembl"/>
</dbReference>
<dbReference type="GO" id="GO:0008484">
    <property type="term" value="F:sulfuric ester hydrolase activity"/>
    <property type="evidence" value="ECO:0007669"/>
    <property type="project" value="Ensembl"/>
</dbReference>
<feature type="domain" description="Sulfatase N-terminal" evidence="7">
    <location>
        <begin position="159"/>
        <end position="463"/>
    </location>
</feature>
<evidence type="ECO:0000256" key="1">
    <source>
        <dbReference type="ARBA" id="ARBA00001913"/>
    </source>
</evidence>
<dbReference type="AlphaFoldDB" id="A0A4W2HIA8"/>
<organism evidence="9 10">
    <name type="scientific">Bos indicus x Bos taurus</name>
    <name type="common">Hybrid cattle</name>
    <dbReference type="NCBI Taxonomy" id="30522"/>
    <lineage>
        <taxon>Eukaryota</taxon>
        <taxon>Metazoa</taxon>
        <taxon>Chordata</taxon>
        <taxon>Craniata</taxon>
        <taxon>Vertebrata</taxon>
        <taxon>Euteleostomi</taxon>
        <taxon>Mammalia</taxon>
        <taxon>Eutheria</taxon>
        <taxon>Laurasiatheria</taxon>
        <taxon>Artiodactyla</taxon>
        <taxon>Ruminantia</taxon>
        <taxon>Pecora</taxon>
        <taxon>Bovidae</taxon>
        <taxon>Bovinae</taxon>
        <taxon>Bos</taxon>
    </lineage>
</organism>
<keyword evidence="3" id="KW-0732">Signal</keyword>
<dbReference type="GO" id="GO:0030200">
    <property type="term" value="P:heparan sulfate proteoglycan catabolic process"/>
    <property type="evidence" value="ECO:0007669"/>
    <property type="project" value="Ensembl"/>
</dbReference>
<reference evidence="9" key="2">
    <citation type="submission" date="2025-08" db="UniProtKB">
        <authorList>
            <consortium name="Ensembl"/>
        </authorList>
    </citation>
    <scope>IDENTIFICATION</scope>
</reference>
<evidence type="ECO:0000259" key="8">
    <source>
        <dbReference type="Pfam" id="PF16347"/>
    </source>
</evidence>
<dbReference type="Pfam" id="PF00884">
    <property type="entry name" value="Sulfatase"/>
    <property type="match status" value="1"/>
</dbReference>